<keyword evidence="3" id="KW-1185">Reference proteome</keyword>
<sequence>MRLILTILTLFPFLTFGQYDPKMEEYQHKKIITKSDTINYHIYSKGRIEEKSKILIYFHGSGGNPLFMQTIKTDTIKVVENGESKNKIQKSIFLNTSVPFDLERIPNDYVFVLISKKGVPFSADKDSYKPSQIFYKNESLNYRVWQGESVINDLTKKLIKKPKKVVIIGHSEGSDVVAKLGQKNKKVTHIGYWAGGANTQYYDFALFIQKDVQSGKITQTEANKSLDSLFTDIKDIENDPNNAEKQWLGNPYRRWSQFTEPSIDNLLKINKPLFVAVAGKDESVPIESSLLIPIEFIRHKKDNLTFKIYPDYNHSFAKLPQNENEEWSWEFMNVFEDFMKWVEQ</sequence>
<feature type="domain" description="Dienelactone hydrolase" evidence="1">
    <location>
        <begin position="258"/>
        <end position="324"/>
    </location>
</feature>
<dbReference type="InterPro" id="IPR002925">
    <property type="entry name" value="Dienelactn_hydro"/>
</dbReference>
<gene>
    <name evidence="2" type="ORF">AP75_13435</name>
</gene>
<organism evidence="2 3">
    <name type="scientific">Kaistella haifensis DSM 19056</name>
    <dbReference type="NCBI Taxonomy" id="1450526"/>
    <lineage>
        <taxon>Bacteria</taxon>
        <taxon>Pseudomonadati</taxon>
        <taxon>Bacteroidota</taxon>
        <taxon>Flavobacteriia</taxon>
        <taxon>Flavobacteriales</taxon>
        <taxon>Weeksellaceae</taxon>
        <taxon>Chryseobacterium group</taxon>
        <taxon>Kaistella</taxon>
    </lineage>
</organism>
<evidence type="ECO:0000313" key="2">
    <source>
        <dbReference type="EMBL" id="OWK97025.1"/>
    </source>
</evidence>
<evidence type="ECO:0000313" key="3">
    <source>
        <dbReference type="Proteomes" id="UP000197587"/>
    </source>
</evidence>
<proteinExistence type="predicted"/>
<dbReference type="SUPFAM" id="SSF53474">
    <property type="entry name" value="alpha/beta-Hydrolases"/>
    <property type="match status" value="1"/>
</dbReference>
<dbReference type="Proteomes" id="UP000197587">
    <property type="component" value="Unassembled WGS sequence"/>
</dbReference>
<dbReference type="Gene3D" id="3.40.50.1820">
    <property type="entry name" value="alpha/beta hydrolase"/>
    <property type="match status" value="1"/>
</dbReference>
<dbReference type="EMBL" id="JASZ02000052">
    <property type="protein sequence ID" value="OWK97025.1"/>
    <property type="molecule type" value="Genomic_DNA"/>
</dbReference>
<reference evidence="2 3" key="1">
    <citation type="submission" date="2017-05" db="EMBL/GenBank/DDBJ databases">
        <title>Genome of Chryseobacterium haifense.</title>
        <authorList>
            <person name="Newman J.D."/>
        </authorList>
    </citation>
    <scope>NUCLEOTIDE SEQUENCE [LARGE SCALE GENOMIC DNA]</scope>
    <source>
        <strain evidence="2 3">DSM 19056</strain>
    </source>
</reference>
<dbReference type="Pfam" id="PF01738">
    <property type="entry name" value="DLH"/>
    <property type="match status" value="1"/>
</dbReference>
<dbReference type="InterPro" id="IPR029058">
    <property type="entry name" value="AB_hydrolase_fold"/>
</dbReference>
<dbReference type="AlphaFoldDB" id="A0A246B6L9"/>
<accession>A0A246B6L9</accession>
<name>A0A246B6L9_9FLAO</name>
<dbReference type="GO" id="GO:0016787">
    <property type="term" value="F:hydrolase activity"/>
    <property type="evidence" value="ECO:0007669"/>
    <property type="project" value="InterPro"/>
</dbReference>
<protein>
    <submittedName>
        <fullName evidence="2">Carboxymethylenebutenolidase</fullName>
    </submittedName>
</protein>
<evidence type="ECO:0000259" key="1">
    <source>
        <dbReference type="Pfam" id="PF01738"/>
    </source>
</evidence>
<comment type="caution">
    <text evidence="2">The sequence shown here is derived from an EMBL/GenBank/DDBJ whole genome shotgun (WGS) entry which is preliminary data.</text>
</comment>